<feature type="compositionally biased region" description="Low complexity" evidence="1">
    <location>
        <begin position="179"/>
        <end position="223"/>
    </location>
</feature>
<feature type="compositionally biased region" description="Gly residues" evidence="1">
    <location>
        <begin position="391"/>
        <end position="400"/>
    </location>
</feature>
<feature type="region of interest" description="Disordered" evidence="1">
    <location>
        <begin position="179"/>
        <end position="224"/>
    </location>
</feature>
<feature type="compositionally biased region" description="Polar residues" evidence="1">
    <location>
        <begin position="274"/>
        <end position="285"/>
    </location>
</feature>
<evidence type="ECO:0000313" key="3">
    <source>
        <dbReference type="EMBL" id="OEU10959.1"/>
    </source>
</evidence>
<feature type="region of interest" description="Disordered" evidence="1">
    <location>
        <begin position="1"/>
        <end position="101"/>
    </location>
</feature>
<feature type="region of interest" description="Disordered" evidence="1">
    <location>
        <begin position="644"/>
        <end position="672"/>
    </location>
</feature>
<feature type="region of interest" description="Disordered" evidence="1">
    <location>
        <begin position="117"/>
        <end position="160"/>
    </location>
</feature>
<feature type="compositionally biased region" description="Low complexity" evidence="1">
    <location>
        <begin position="298"/>
        <end position="335"/>
    </location>
</feature>
<feature type="compositionally biased region" description="Acidic residues" evidence="1">
    <location>
        <begin position="653"/>
        <end position="663"/>
    </location>
</feature>
<dbReference type="InterPro" id="IPR057780">
    <property type="entry name" value="Beta-prop_Vps41"/>
</dbReference>
<dbReference type="EMBL" id="KV784369">
    <property type="protein sequence ID" value="OEU10959.1"/>
    <property type="molecule type" value="Genomic_DNA"/>
</dbReference>
<keyword evidence="4" id="KW-1185">Reference proteome</keyword>
<feature type="compositionally biased region" description="Polar residues" evidence="1">
    <location>
        <begin position="149"/>
        <end position="159"/>
    </location>
</feature>
<dbReference type="PANTHER" id="PTHR16148">
    <property type="entry name" value="NF-KAPPA-B-REPRESSING FACTOR-RELATED"/>
    <property type="match status" value="1"/>
</dbReference>
<feature type="region of interest" description="Disordered" evidence="1">
    <location>
        <begin position="297"/>
        <end position="335"/>
    </location>
</feature>
<feature type="region of interest" description="Disordered" evidence="1">
    <location>
        <begin position="374"/>
        <end position="406"/>
    </location>
</feature>
<feature type="compositionally biased region" description="Acidic residues" evidence="1">
    <location>
        <begin position="72"/>
        <end position="95"/>
    </location>
</feature>
<reference evidence="3 4" key="1">
    <citation type="submission" date="2016-09" db="EMBL/GenBank/DDBJ databases">
        <title>Extensive genetic diversity and differential bi-allelic expression allows diatom success in the polar Southern Ocean.</title>
        <authorList>
            <consortium name="DOE Joint Genome Institute"/>
            <person name="Mock T."/>
            <person name="Otillar R.P."/>
            <person name="Strauss J."/>
            <person name="Dupont C."/>
            <person name="Frickenhaus S."/>
            <person name="Maumus F."/>
            <person name="Mcmullan M."/>
            <person name="Sanges R."/>
            <person name="Schmutz J."/>
            <person name="Toseland A."/>
            <person name="Valas R."/>
            <person name="Veluchamy A."/>
            <person name="Ward B.J."/>
            <person name="Allen A."/>
            <person name="Barry K."/>
            <person name="Falciatore A."/>
            <person name="Ferrante M."/>
            <person name="Fortunato A.E."/>
            <person name="Gloeckner G."/>
            <person name="Gruber A."/>
            <person name="Hipkin R."/>
            <person name="Janech M."/>
            <person name="Kroth P."/>
            <person name="Leese F."/>
            <person name="Lindquist E."/>
            <person name="Lyon B.R."/>
            <person name="Martin J."/>
            <person name="Mayer C."/>
            <person name="Parker M."/>
            <person name="Quesneville H."/>
            <person name="Raymond J."/>
            <person name="Uhlig C."/>
            <person name="Valentin K.U."/>
            <person name="Worden A.Z."/>
            <person name="Armbrust E.V."/>
            <person name="Bowler C."/>
            <person name="Green B."/>
            <person name="Moulton V."/>
            <person name="Van Oosterhout C."/>
            <person name="Grigoriev I."/>
        </authorList>
    </citation>
    <scope>NUCLEOTIDE SEQUENCE [LARGE SCALE GENOMIC DNA]</scope>
    <source>
        <strain evidence="3 4">CCMP1102</strain>
    </source>
</reference>
<evidence type="ECO:0000259" key="2">
    <source>
        <dbReference type="Pfam" id="PF23411"/>
    </source>
</evidence>
<feature type="compositionally biased region" description="Polar residues" evidence="1">
    <location>
        <begin position="26"/>
        <end position="39"/>
    </location>
</feature>
<feature type="compositionally biased region" description="Acidic residues" evidence="1">
    <location>
        <begin position="43"/>
        <end position="60"/>
    </location>
</feature>
<accession>A0A1E7EYQ8</accession>
<protein>
    <recommendedName>
        <fullName evidence="2">Vps41 beta-propeller domain-containing protein</fullName>
    </recommendedName>
</protein>
<dbReference type="GO" id="GO:0005654">
    <property type="term" value="C:nucleoplasm"/>
    <property type="evidence" value="ECO:0007669"/>
    <property type="project" value="TreeGrafter"/>
</dbReference>
<feature type="compositionally biased region" description="Low complexity" evidence="1">
    <location>
        <begin position="491"/>
        <end position="500"/>
    </location>
</feature>
<feature type="compositionally biased region" description="Low complexity" evidence="1">
    <location>
        <begin position="1427"/>
        <end position="1436"/>
    </location>
</feature>
<dbReference type="Proteomes" id="UP000095751">
    <property type="component" value="Unassembled WGS sequence"/>
</dbReference>
<dbReference type="GO" id="GO:0005730">
    <property type="term" value="C:nucleolus"/>
    <property type="evidence" value="ECO:0007669"/>
    <property type="project" value="TreeGrafter"/>
</dbReference>
<feature type="compositionally biased region" description="Low complexity" evidence="1">
    <location>
        <begin position="589"/>
        <end position="606"/>
    </location>
</feature>
<feature type="compositionally biased region" description="Polar residues" evidence="1">
    <location>
        <begin position="1"/>
        <end position="10"/>
    </location>
</feature>
<dbReference type="PANTHER" id="PTHR16148:SF14">
    <property type="entry name" value="MYND-TYPE DOMAIN-CONTAINING PROTEIN"/>
    <property type="match status" value="1"/>
</dbReference>
<dbReference type="KEGG" id="fcy:FRACYDRAFT_246060"/>
<dbReference type="InParanoid" id="A0A1E7EYQ8"/>
<dbReference type="Pfam" id="PF23411">
    <property type="entry name" value="Beta-prop_Vps41"/>
    <property type="match status" value="1"/>
</dbReference>
<evidence type="ECO:0000313" key="4">
    <source>
        <dbReference type="Proteomes" id="UP000095751"/>
    </source>
</evidence>
<feature type="region of interest" description="Disordered" evidence="1">
    <location>
        <begin position="480"/>
        <end position="500"/>
    </location>
</feature>
<organism evidence="3 4">
    <name type="scientific">Fragilariopsis cylindrus CCMP1102</name>
    <dbReference type="NCBI Taxonomy" id="635003"/>
    <lineage>
        <taxon>Eukaryota</taxon>
        <taxon>Sar</taxon>
        <taxon>Stramenopiles</taxon>
        <taxon>Ochrophyta</taxon>
        <taxon>Bacillariophyta</taxon>
        <taxon>Bacillariophyceae</taxon>
        <taxon>Bacillariophycidae</taxon>
        <taxon>Bacillariales</taxon>
        <taxon>Bacillariaceae</taxon>
        <taxon>Fragilariopsis</taxon>
    </lineage>
</organism>
<feature type="domain" description="Vps41 beta-propeller" evidence="2">
    <location>
        <begin position="506"/>
        <end position="650"/>
    </location>
</feature>
<gene>
    <name evidence="3" type="ORF">FRACYDRAFT_246060</name>
</gene>
<evidence type="ECO:0000256" key="1">
    <source>
        <dbReference type="SAM" id="MobiDB-lite"/>
    </source>
</evidence>
<dbReference type="OrthoDB" id="244107at2759"/>
<feature type="compositionally biased region" description="Low complexity" evidence="1">
    <location>
        <begin position="252"/>
        <end position="261"/>
    </location>
</feature>
<feature type="compositionally biased region" description="Basic and acidic residues" evidence="1">
    <location>
        <begin position="12"/>
        <end position="25"/>
    </location>
</feature>
<feature type="region of interest" description="Disordered" evidence="1">
    <location>
        <begin position="250"/>
        <end position="285"/>
    </location>
</feature>
<sequence>MENTTTTSPNVEDEKSSLDDIDRSNIEGNSEENTVVSTKNNDGDDDDNDSNERNEEEEGDTSNGYNHNSEHDNDDELAADDNDDETAADDDDDETATTYVDEMPIFHYSRIVSTGLPRGASAATDDSMINKIDTDGDDNSSSDPSTTSFRQSPRSSCSELTVVRVDPEELIAAAAAAAAAADSNSSTTETNNNNNNNHYDNNNNNSTTTTATTTSTSSSSTDAVRNRNEQALLLSSDLWRQPHMIVACGWDSSSSSSTGSGKVTFTRVQREIMTPSSRNGSNIKSASPSVVFVMPSKTNTAGGSGDSASTSGIITSNNSNSNNNKNSNNTHANNNATTELYVRERATNSSWSSGRPVHDDTSVVDMSFDASGTALGAVDEGGHSEESRGGNASGGGGGGRRQQVANSTRELVPTLTAEISYQSRVNYPANWGPPTCMVIDPAYKRKREKSLLVGFADGRLVLTKRGTFFQRRNDSVIYQAPHGVGGGGRGNNKNKNNDNGSSYRGIETVVWRGSLVAWADATGIKLMDMDQLTRIAHIDRPAGARPTLYPSVRNIIPSLHFETSHHLLVGWGDCLMQIYVEEHDDDPHGGASSLSVSSGGTDGSSAAKKRRTVACTMAWELDCVACDVVPLDAEHVMVLGLVPPVVDDKGNNNDDDDDDDDTKGEEGNSLRRNELEIQVLSRKDGTIAYCDSLPLTNDNQAISPSSNPNEMIDSVLDFRLLSSFALPRMELAEETKVLKAMEGANDMGFIGIDVNFDINQPLFAGANSSAKKIEFRDPHSQWKIQSILYDEDDDETDVFDTEEDGYSVDSDDYECILRPIETIQPLSTQAIGATSDCFPPPTIVICTASDAILSVTSTIDDAVEISLTRQKYALALSRGLCHRRQLRRYDINELINRYLGAVLRIPQSKKGYRLEEQPTQKTTTATTTIIPISLSLRRMQLAVKAMPVLLGDRIGLWERWTGELEKIPGSLFFLRNYLPVRDPILPSNIFVRVLETMLTEVEHISHNSKKDNVSSMDMHTEAANHFLESLLAWGTTKVLKEYISFYKYNKEKQNEENSIDKDIRATQISLQRRYLQTAAGYLIFPVRDVEEELEVSAPRYEVHNDDTEDSLFDISEVVAMVASRVPLVASRNDFSNLNGKGNKVNLSYTLTPNNHSCLEAMARLRMMQGDYDLALQCFLAIGACHSKESLQSFEKAAIKIVNGTTDTTTEYSTSPIGTHSYEFVMSLIESHNLNQFLFEKDFLLSTSSDSKLFMPIFALIRLVGLRRVGNFLIQHCVAPGFAYNMTLEEASNDTNSQDSSDGSKDRILRRGPLPIDKVAEQLESSPALLHWYLYLVLTRRPEFYVNFPTSSTPPKAITDLHRKHFQLYVDFAGEMRDSNKVLAGTEAYKVESKTTPLLTFLEAALPLGGVIPVDVRRVLEIERSQDSDSSNNTGGDDTVGGSRELSSPIFALELAYVIEKYNKQTETDALGILKLYLKGAQSLALSVSYAQRQKKFSSVLWDHLISYCLKKASDGAIFGELLEAAALSGADLGRLVEQIPPGMVVEGLRPRLVAAVADYRMKLEIYEAAMAAGSEEEITLMREIGHRVRRGVRYDLEKYSARKSFAEIIQERITRDNKEAAVAAMIIDDNKKIDNDGKSPSGATLYKITKTRIRRGHQRLAYSISRR</sequence>
<proteinExistence type="predicted"/>
<feature type="region of interest" description="Disordered" evidence="1">
    <location>
        <begin position="1422"/>
        <end position="1442"/>
    </location>
</feature>
<name>A0A1E7EYQ8_9STRA</name>
<feature type="region of interest" description="Disordered" evidence="1">
    <location>
        <begin position="586"/>
        <end position="606"/>
    </location>
</feature>